<evidence type="ECO:0000256" key="1">
    <source>
        <dbReference type="ARBA" id="ARBA00004651"/>
    </source>
</evidence>
<feature type="domain" description="ABC transmembrane type-1" evidence="8">
    <location>
        <begin position="6"/>
        <end position="134"/>
    </location>
</feature>
<dbReference type="GO" id="GO:0055085">
    <property type="term" value="P:transmembrane transport"/>
    <property type="evidence" value="ECO:0007669"/>
    <property type="project" value="InterPro"/>
</dbReference>
<dbReference type="PANTHER" id="PTHR32243:SF24">
    <property type="entry name" value="DIACETYLCHITOBIOSE UPTAKE SYSTEM PERMEASE PROTEIN NGCG"/>
    <property type="match status" value="1"/>
</dbReference>
<evidence type="ECO:0000256" key="4">
    <source>
        <dbReference type="ARBA" id="ARBA00022692"/>
    </source>
</evidence>
<accession>T0YLI8</accession>
<sequence>SFLHAYWISGLIAVVTVGITIALGGPLAYRIARQRGRRYAALLGIFVVGTFVPSQVILIPVVFLLRAIGLQDSLVGLFLYMSALSLPMTVFLYTGYIRSVPCELDEAAMVDGAVSCGPSGRSSSRRSGRRRPPS</sequence>
<dbReference type="EMBL" id="AUZZ01008794">
    <property type="protein sequence ID" value="EQD36306.1"/>
    <property type="molecule type" value="Genomic_DNA"/>
</dbReference>
<evidence type="ECO:0000256" key="6">
    <source>
        <dbReference type="ARBA" id="ARBA00023136"/>
    </source>
</evidence>
<organism evidence="9">
    <name type="scientific">mine drainage metagenome</name>
    <dbReference type="NCBI Taxonomy" id="410659"/>
    <lineage>
        <taxon>unclassified sequences</taxon>
        <taxon>metagenomes</taxon>
        <taxon>ecological metagenomes</taxon>
    </lineage>
</organism>
<dbReference type="InterPro" id="IPR000515">
    <property type="entry name" value="MetI-like"/>
</dbReference>
<evidence type="ECO:0000313" key="9">
    <source>
        <dbReference type="EMBL" id="EQD36306.1"/>
    </source>
</evidence>
<feature type="transmembrane region" description="Helical" evidence="7">
    <location>
        <begin position="41"/>
        <end position="65"/>
    </location>
</feature>
<keyword evidence="5 7" id="KW-1133">Transmembrane helix</keyword>
<keyword evidence="3" id="KW-1003">Cell membrane</keyword>
<name>T0YLI8_9ZZZZ</name>
<reference evidence="9" key="1">
    <citation type="submission" date="2013-08" db="EMBL/GenBank/DDBJ databases">
        <authorList>
            <person name="Mendez C."/>
            <person name="Richter M."/>
            <person name="Ferrer M."/>
            <person name="Sanchez J."/>
        </authorList>
    </citation>
    <scope>NUCLEOTIDE SEQUENCE</scope>
</reference>
<feature type="transmembrane region" description="Helical" evidence="7">
    <location>
        <begin position="77"/>
        <end position="96"/>
    </location>
</feature>
<protein>
    <submittedName>
        <fullName evidence="9">Binding-protein-dependent transport system inner membrane component</fullName>
    </submittedName>
</protein>
<evidence type="ECO:0000259" key="8">
    <source>
        <dbReference type="PROSITE" id="PS50928"/>
    </source>
</evidence>
<dbReference type="InterPro" id="IPR050901">
    <property type="entry name" value="BP-dep_ABC_trans_perm"/>
</dbReference>
<evidence type="ECO:0000256" key="3">
    <source>
        <dbReference type="ARBA" id="ARBA00022475"/>
    </source>
</evidence>
<keyword evidence="6 7" id="KW-0472">Membrane</keyword>
<dbReference type="Gene3D" id="1.10.3720.10">
    <property type="entry name" value="MetI-like"/>
    <property type="match status" value="1"/>
</dbReference>
<feature type="non-terminal residue" evidence="9">
    <location>
        <position position="1"/>
    </location>
</feature>
<evidence type="ECO:0000256" key="7">
    <source>
        <dbReference type="SAM" id="Phobius"/>
    </source>
</evidence>
<dbReference type="SUPFAM" id="SSF161098">
    <property type="entry name" value="MetI-like"/>
    <property type="match status" value="1"/>
</dbReference>
<gene>
    <name evidence="9" type="ORF">B2A_12199</name>
</gene>
<evidence type="ECO:0000256" key="2">
    <source>
        <dbReference type="ARBA" id="ARBA00022448"/>
    </source>
</evidence>
<dbReference type="CDD" id="cd06261">
    <property type="entry name" value="TM_PBP2"/>
    <property type="match status" value="1"/>
</dbReference>
<dbReference type="GO" id="GO:0005886">
    <property type="term" value="C:plasma membrane"/>
    <property type="evidence" value="ECO:0007669"/>
    <property type="project" value="UniProtKB-SubCell"/>
</dbReference>
<dbReference type="PROSITE" id="PS50928">
    <property type="entry name" value="ABC_TM1"/>
    <property type="match status" value="1"/>
</dbReference>
<keyword evidence="4 7" id="KW-0812">Transmembrane</keyword>
<dbReference type="PANTHER" id="PTHR32243">
    <property type="entry name" value="MALTOSE TRANSPORT SYSTEM PERMEASE-RELATED"/>
    <property type="match status" value="1"/>
</dbReference>
<comment type="subcellular location">
    <subcellularLocation>
        <location evidence="1">Cell membrane</location>
        <topology evidence="1">Multi-pass membrane protein</topology>
    </subcellularLocation>
</comment>
<dbReference type="InterPro" id="IPR035906">
    <property type="entry name" value="MetI-like_sf"/>
</dbReference>
<evidence type="ECO:0000256" key="5">
    <source>
        <dbReference type="ARBA" id="ARBA00022989"/>
    </source>
</evidence>
<comment type="caution">
    <text evidence="9">The sequence shown here is derived from an EMBL/GenBank/DDBJ whole genome shotgun (WGS) entry which is preliminary data.</text>
</comment>
<feature type="transmembrane region" description="Helical" evidence="7">
    <location>
        <begin position="6"/>
        <end position="29"/>
    </location>
</feature>
<proteinExistence type="predicted"/>
<dbReference type="AlphaFoldDB" id="T0YLI8"/>
<keyword evidence="2" id="KW-0813">Transport</keyword>
<reference evidence="9" key="2">
    <citation type="journal article" date="2014" name="ISME J.">
        <title>Microbial stratification in low pH oxic and suboxic macroscopic growths along an acid mine drainage.</title>
        <authorList>
            <person name="Mendez-Garcia C."/>
            <person name="Mesa V."/>
            <person name="Sprenger R.R."/>
            <person name="Richter M."/>
            <person name="Diez M.S."/>
            <person name="Solano J."/>
            <person name="Bargiela R."/>
            <person name="Golyshina O.V."/>
            <person name="Manteca A."/>
            <person name="Ramos J.L."/>
            <person name="Gallego J.R."/>
            <person name="Llorente I."/>
            <person name="Martins Dos Santos V.A."/>
            <person name="Jensen O.N."/>
            <person name="Pelaez A.I."/>
            <person name="Sanchez J."/>
            <person name="Ferrer M."/>
        </authorList>
    </citation>
    <scope>NUCLEOTIDE SEQUENCE</scope>
</reference>
<dbReference type="Pfam" id="PF00528">
    <property type="entry name" value="BPD_transp_1"/>
    <property type="match status" value="1"/>
</dbReference>